<dbReference type="Gene3D" id="1.10.340.30">
    <property type="entry name" value="Hypothetical protein, domain 2"/>
    <property type="match status" value="1"/>
</dbReference>
<feature type="binding site" evidence="9">
    <location>
        <position position="180"/>
    </location>
    <ligand>
        <name>Zn(2+)</name>
        <dbReference type="ChEBI" id="CHEBI:29105"/>
    </ligand>
</feature>
<evidence type="ECO:0000256" key="5">
    <source>
        <dbReference type="ARBA" id="ARBA00023204"/>
    </source>
</evidence>
<gene>
    <name evidence="10" type="ORF">DV711_14810</name>
</gene>
<dbReference type="GO" id="GO:0046872">
    <property type="term" value="F:metal ion binding"/>
    <property type="evidence" value="ECO:0007669"/>
    <property type="project" value="UniProtKB-KW"/>
</dbReference>
<keyword evidence="3" id="KW-0378">Hydrolase</keyword>
<dbReference type="Pfam" id="PF03352">
    <property type="entry name" value="Adenine_glyco"/>
    <property type="match status" value="1"/>
</dbReference>
<feature type="binding site" evidence="9">
    <location>
        <position position="18"/>
    </location>
    <ligand>
        <name>Zn(2+)</name>
        <dbReference type="ChEBI" id="CHEBI:29105"/>
    </ligand>
</feature>
<accession>A0A369WHF2</accession>
<dbReference type="InterPro" id="IPR011257">
    <property type="entry name" value="DNA_glycosylase"/>
</dbReference>
<dbReference type="GO" id="GO:0006284">
    <property type="term" value="P:base-excision repair"/>
    <property type="evidence" value="ECO:0007669"/>
    <property type="project" value="InterPro"/>
</dbReference>
<protein>
    <recommendedName>
        <fullName evidence="8">DNA-3-methyladenine glycosylase I</fullName>
        <ecNumber evidence="8">3.2.2.20</ecNumber>
    </recommendedName>
</protein>
<dbReference type="EMBL" id="QQOH01000004">
    <property type="protein sequence ID" value="RDE18885.1"/>
    <property type="molecule type" value="Genomic_DNA"/>
</dbReference>
<evidence type="ECO:0000256" key="8">
    <source>
        <dbReference type="ARBA" id="ARBA00066766"/>
    </source>
</evidence>
<evidence type="ECO:0000256" key="1">
    <source>
        <dbReference type="ARBA" id="ARBA00022723"/>
    </source>
</evidence>
<dbReference type="EC" id="3.2.2.20" evidence="8"/>
<dbReference type="InterPro" id="IPR005019">
    <property type="entry name" value="Adenine_glyco"/>
</dbReference>
<evidence type="ECO:0000256" key="9">
    <source>
        <dbReference type="PIRSR" id="PIRSR604597-1"/>
    </source>
</evidence>
<evidence type="ECO:0000256" key="4">
    <source>
        <dbReference type="ARBA" id="ARBA00022833"/>
    </source>
</evidence>
<evidence type="ECO:0000313" key="11">
    <source>
        <dbReference type="Proteomes" id="UP000253769"/>
    </source>
</evidence>
<name>A0A369WHF2_9GAMM</name>
<evidence type="ECO:0000256" key="3">
    <source>
        <dbReference type="ARBA" id="ARBA00022801"/>
    </source>
</evidence>
<feature type="binding site" evidence="9">
    <location>
        <position position="176"/>
    </location>
    <ligand>
        <name>Zn(2+)</name>
        <dbReference type="ChEBI" id="CHEBI:29105"/>
    </ligand>
</feature>
<dbReference type="InterPro" id="IPR052891">
    <property type="entry name" value="DNA-3mA_glycosylase"/>
</dbReference>
<evidence type="ECO:0000256" key="6">
    <source>
        <dbReference type="ARBA" id="ARBA00052558"/>
    </source>
</evidence>
<comment type="caution">
    <text evidence="10">The sequence shown here is derived from an EMBL/GenBank/DDBJ whole genome shotgun (WGS) entry which is preliminary data.</text>
</comment>
<dbReference type="GO" id="GO:0008725">
    <property type="term" value="F:DNA-3-methyladenine glycosylase activity"/>
    <property type="evidence" value="ECO:0007669"/>
    <property type="project" value="UniProtKB-EC"/>
</dbReference>
<reference evidence="10 11" key="1">
    <citation type="submission" date="2018-07" db="EMBL/GenBank/DDBJ databases">
        <title>Motiliproteus coralliicola sp. nov., a bacterium isolated from Coral.</title>
        <authorList>
            <person name="Wang G."/>
        </authorList>
    </citation>
    <scope>NUCLEOTIDE SEQUENCE [LARGE SCALE GENOMIC DNA]</scope>
    <source>
        <strain evidence="10 11">C34</strain>
    </source>
</reference>
<evidence type="ECO:0000256" key="7">
    <source>
        <dbReference type="ARBA" id="ARBA00057608"/>
    </source>
</evidence>
<dbReference type="FunFam" id="1.10.340.30:FF:000009">
    <property type="entry name" value="DNA-3-methyladenine glycosylase I"/>
    <property type="match status" value="1"/>
</dbReference>
<comment type="catalytic activity">
    <reaction evidence="6">
        <text>Hydrolysis of alkylated DNA, releasing 3-methyladenine.</text>
        <dbReference type="EC" id="3.2.2.20"/>
    </reaction>
</comment>
<evidence type="ECO:0000256" key="2">
    <source>
        <dbReference type="ARBA" id="ARBA00022763"/>
    </source>
</evidence>
<dbReference type="Proteomes" id="UP000253769">
    <property type="component" value="Unassembled WGS sequence"/>
</dbReference>
<dbReference type="SUPFAM" id="SSF48150">
    <property type="entry name" value="DNA-glycosylase"/>
    <property type="match status" value="1"/>
</dbReference>
<dbReference type="AlphaFoldDB" id="A0A369WHF2"/>
<comment type="function">
    <text evidence="7">Hydrolysis of the deoxyribose N-glycosidic bond to excise 3-methyladenine from the damaged DNA polymer formed by alkylation lesions.</text>
</comment>
<keyword evidence="5" id="KW-0234">DNA repair</keyword>
<sequence length="187" mass="21594">MTTRCEWCSASELYQQYHDQEWGVPLHDEQLLFEFLILEGAQAGLSWITILNKREHYRRVYDQFDPVKVAEYGPDKIEALLADPGIVRNRLKVEASVSNARAFLEVQKEFGSFDAYIWGWVDNQPIQNSWASLAEVPASTELAVRLSKDLKKRGFRFVGPTICYAFMQATGMVNDHTTDCFRHEQLQ</sequence>
<evidence type="ECO:0000313" key="10">
    <source>
        <dbReference type="EMBL" id="RDE18885.1"/>
    </source>
</evidence>
<keyword evidence="2" id="KW-0227">DNA damage</keyword>
<dbReference type="PANTHER" id="PTHR30037:SF4">
    <property type="entry name" value="DNA-3-METHYLADENINE GLYCOSYLASE I"/>
    <property type="match status" value="1"/>
</dbReference>
<dbReference type="PANTHER" id="PTHR30037">
    <property type="entry name" value="DNA-3-METHYLADENINE GLYCOSYLASE 1"/>
    <property type="match status" value="1"/>
</dbReference>
<feature type="binding site" evidence="9">
    <location>
        <position position="5"/>
    </location>
    <ligand>
        <name>Zn(2+)</name>
        <dbReference type="ChEBI" id="CHEBI:29105"/>
    </ligand>
</feature>
<dbReference type="NCBIfam" id="TIGR00624">
    <property type="entry name" value="tag"/>
    <property type="match status" value="1"/>
</dbReference>
<dbReference type="OrthoDB" id="9807664at2"/>
<dbReference type="InterPro" id="IPR004597">
    <property type="entry name" value="Tag"/>
</dbReference>
<keyword evidence="11" id="KW-1185">Reference proteome</keyword>
<dbReference type="RefSeq" id="WP_114696499.1">
    <property type="nucleotide sequence ID" value="NZ_QQOH01000004.1"/>
</dbReference>
<organism evidence="10 11">
    <name type="scientific">Motiliproteus coralliicola</name>
    <dbReference type="NCBI Taxonomy" id="2283196"/>
    <lineage>
        <taxon>Bacteria</taxon>
        <taxon>Pseudomonadati</taxon>
        <taxon>Pseudomonadota</taxon>
        <taxon>Gammaproteobacteria</taxon>
        <taxon>Oceanospirillales</taxon>
        <taxon>Oceanospirillaceae</taxon>
        <taxon>Motiliproteus</taxon>
    </lineage>
</organism>
<keyword evidence="4 9" id="KW-0862">Zinc</keyword>
<proteinExistence type="predicted"/>
<keyword evidence="1 9" id="KW-0479">Metal-binding</keyword>